<keyword evidence="5" id="KW-0285">Flavoprotein</keyword>
<gene>
    <name evidence="9" type="ORF">IV45_GL000602</name>
</gene>
<dbReference type="PANTHER" id="PTHR42809:SF1">
    <property type="entry name" value="FLAVODOXIN 1"/>
    <property type="match status" value="1"/>
</dbReference>
<dbReference type="InterPro" id="IPR050619">
    <property type="entry name" value="Flavodoxin"/>
</dbReference>
<reference evidence="9 10" key="1">
    <citation type="journal article" date="2015" name="Genome Announc.">
        <title>Expanding the biotechnology potential of lactobacilli through comparative genomics of 213 strains and associated genera.</title>
        <authorList>
            <person name="Sun Z."/>
            <person name="Harris H.M."/>
            <person name="McCann A."/>
            <person name="Guo C."/>
            <person name="Argimon S."/>
            <person name="Zhang W."/>
            <person name="Yang X."/>
            <person name="Jeffery I.B."/>
            <person name="Cooney J.C."/>
            <person name="Kagawa T.F."/>
            <person name="Liu W."/>
            <person name="Song Y."/>
            <person name="Salvetti E."/>
            <person name="Wrobel A."/>
            <person name="Rasinkangas P."/>
            <person name="Parkhill J."/>
            <person name="Rea M.C."/>
            <person name="O'Sullivan O."/>
            <person name="Ritari J."/>
            <person name="Douillard F.P."/>
            <person name="Paul Ross R."/>
            <person name="Yang R."/>
            <person name="Briner A.E."/>
            <person name="Felis G.E."/>
            <person name="de Vos W.M."/>
            <person name="Barrangou R."/>
            <person name="Klaenhammer T.R."/>
            <person name="Caufield P.W."/>
            <person name="Cui Y."/>
            <person name="Zhang H."/>
            <person name="O'Toole P.W."/>
        </authorList>
    </citation>
    <scope>NUCLEOTIDE SEQUENCE [LARGE SCALE GENOMIC DNA]</scope>
    <source>
        <strain evidence="9 10">DSM 17896</strain>
    </source>
</reference>
<dbReference type="Gene3D" id="3.40.50.360">
    <property type="match status" value="1"/>
</dbReference>
<evidence type="ECO:0000256" key="4">
    <source>
        <dbReference type="ARBA" id="ARBA00022448"/>
    </source>
</evidence>
<dbReference type="InterPro" id="IPR008254">
    <property type="entry name" value="Flavodoxin/NO_synth"/>
</dbReference>
<evidence type="ECO:0000313" key="10">
    <source>
        <dbReference type="Proteomes" id="UP000050934"/>
    </source>
</evidence>
<evidence type="ECO:0000313" key="9">
    <source>
        <dbReference type="EMBL" id="KRN58159.1"/>
    </source>
</evidence>
<evidence type="ECO:0000256" key="5">
    <source>
        <dbReference type="ARBA" id="ARBA00022630"/>
    </source>
</evidence>
<name>A0A0R2HZA2_9LACO</name>
<dbReference type="OrthoDB" id="9790745at2"/>
<evidence type="ECO:0000256" key="1">
    <source>
        <dbReference type="ARBA" id="ARBA00001917"/>
    </source>
</evidence>
<dbReference type="GO" id="GO:0016651">
    <property type="term" value="F:oxidoreductase activity, acting on NAD(P)H"/>
    <property type="evidence" value="ECO:0007669"/>
    <property type="project" value="UniProtKB-ARBA"/>
</dbReference>
<comment type="function">
    <text evidence="2">Low-potential electron donor to a number of redox enzymes.</text>
</comment>
<evidence type="ECO:0000256" key="2">
    <source>
        <dbReference type="ARBA" id="ARBA00003297"/>
    </source>
</evidence>
<proteinExistence type="inferred from homology"/>
<dbReference type="GO" id="GO:0010181">
    <property type="term" value="F:FMN binding"/>
    <property type="evidence" value="ECO:0007669"/>
    <property type="project" value="InterPro"/>
</dbReference>
<dbReference type="Proteomes" id="UP000050934">
    <property type="component" value="Unassembled WGS sequence"/>
</dbReference>
<dbReference type="InterPro" id="IPR029039">
    <property type="entry name" value="Flavoprotein-like_sf"/>
</dbReference>
<dbReference type="PROSITE" id="PS50902">
    <property type="entry name" value="FLAVODOXIN_LIKE"/>
    <property type="match status" value="1"/>
</dbReference>
<evidence type="ECO:0000256" key="3">
    <source>
        <dbReference type="ARBA" id="ARBA00005267"/>
    </source>
</evidence>
<dbReference type="AlphaFoldDB" id="A0A0R2HZA2"/>
<evidence type="ECO:0000256" key="6">
    <source>
        <dbReference type="ARBA" id="ARBA00022643"/>
    </source>
</evidence>
<dbReference type="Pfam" id="PF00258">
    <property type="entry name" value="Flavodoxin_1"/>
    <property type="match status" value="1"/>
</dbReference>
<keyword evidence="4" id="KW-0813">Transport</keyword>
<organism evidence="9 10">
    <name type="scientific">Limosilactobacillus secaliphilus</name>
    <dbReference type="NCBI Taxonomy" id="396268"/>
    <lineage>
        <taxon>Bacteria</taxon>
        <taxon>Bacillati</taxon>
        <taxon>Bacillota</taxon>
        <taxon>Bacilli</taxon>
        <taxon>Lactobacillales</taxon>
        <taxon>Lactobacillaceae</taxon>
        <taxon>Limosilactobacillus</taxon>
    </lineage>
</organism>
<evidence type="ECO:0000259" key="8">
    <source>
        <dbReference type="PROSITE" id="PS50902"/>
    </source>
</evidence>
<keyword evidence="10" id="KW-1185">Reference proteome</keyword>
<keyword evidence="7" id="KW-0249">Electron transport</keyword>
<dbReference type="RefSeq" id="WP_057741319.1">
    <property type="nucleotide sequence ID" value="NZ_JQBW01000010.1"/>
</dbReference>
<comment type="caution">
    <text evidence="9">The sequence shown here is derived from an EMBL/GenBank/DDBJ whole genome shotgun (WGS) entry which is preliminary data.</text>
</comment>
<dbReference type="EMBL" id="JQBW01000010">
    <property type="protein sequence ID" value="KRN58159.1"/>
    <property type="molecule type" value="Genomic_DNA"/>
</dbReference>
<dbReference type="PANTHER" id="PTHR42809">
    <property type="entry name" value="FLAVODOXIN 2"/>
    <property type="match status" value="1"/>
</dbReference>
<dbReference type="STRING" id="396268.IV45_GL000602"/>
<accession>A0A0R2HZA2</accession>
<feature type="domain" description="Flavodoxin-like" evidence="8">
    <location>
        <begin position="3"/>
        <end position="143"/>
    </location>
</feature>
<evidence type="ECO:0000256" key="7">
    <source>
        <dbReference type="ARBA" id="ARBA00022982"/>
    </source>
</evidence>
<keyword evidence="6" id="KW-0288">FMN</keyword>
<dbReference type="PATRIC" id="fig|396268.3.peg.610"/>
<comment type="similarity">
    <text evidence="3">Belongs to the flavodoxin family.</text>
</comment>
<protein>
    <submittedName>
        <fullName evidence="9">Flavodoxin</fullName>
    </submittedName>
</protein>
<sequence>MKAVVVYATITGNNEDVADIITDALEEHNVEVEESEISTADVADFENADICIVCPYTYDEGALPDEGLDFYDDLKETNLKGKVYGVAGSGDTYYAEYYCMAVDKFGKAFDQTGATKGAENVHINLTPDEDDVKKLDQFVNDLLAKAK</sequence>
<comment type="cofactor">
    <cofactor evidence="1">
        <name>FMN</name>
        <dbReference type="ChEBI" id="CHEBI:58210"/>
    </cofactor>
</comment>
<dbReference type="SUPFAM" id="SSF52218">
    <property type="entry name" value="Flavoproteins"/>
    <property type="match status" value="1"/>
</dbReference>
<dbReference type="NCBIfam" id="NF005587">
    <property type="entry name" value="PRK07308.1"/>
    <property type="match status" value="1"/>
</dbReference>